<reference evidence="1 2" key="1">
    <citation type="submission" date="2013-02" db="EMBL/GenBank/DDBJ databases">
        <title>Draft genome sequence of Amycolatopsis vancoresmycina strain DSM 44592T.</title>
        <authorList>
            <person name="Kumar S."/>
            <person name="Kaur N."/>
            <person name="Kaur C."/>
            <person name="Raghava G.P.S."/>
            <person name="Mayilraj S."/>
        </authorList>
    </citation>
    <scope>NUCLEOTIDE SEQUENCE [LARGE SCALE GENOMIC DNA]</scope>
    <source>
        <strain evidence="1 2">DSM 44592</strain>
    </source>
</reference>
<comment type="caution">
    <text evidence="1">The sequence shown here is derived from an EMBL/GenBank/DDBJ whole genome shotgun (WGS) entry which is preliminary data.</text>
</comment>
<dbReference type="SUPFAM" id="SSF53254">
    <property type="entry name" value="Phosphoglycerate mutase-like"/>
    <property type="match status" value="1"/>
</dbReference>
<dbReference type="Gene3D" id="3.40.50.1240">
    <property type="entry name" value="Phosphoglycerate mutase-like"/>
    <property type="match status" value="1"/>
</dbReference>
<keyword evidence="2" id="KW-1185">Reference proteome</keyword>
<dbReference type="Pfam" id="PF00300">
    <property type="entry name" value="His_Phos_1"/>
    <property type="match status" value="1"/>
</dbReference>
<protein>
    <submittedName>
        <fullName evidence="1">Phosphoglycerate mutase</fullName>
    </submittedName>
</protein>
<evidence type="ECO:0000313" key="2">
    <source>
        <dbReference type="Proteomes" id="UP000014139"/>
    </source>
</evidence>
<gene>
    <name evidence="1" type="ORF">H480_08348</name>
</gene>
<dbReference type="InterPro" id="IPR013078">
    <property type="entry name" value="His_Pase_superF_clade-1"/>
</dbReference>
<organism evidence="1 2">
    <name type="scientific">Amycolatopsis vancoresmycina DSM 44592</name>
    <dbReference type="NCBI Taxonomy" id="1292037"/>
    <lineage>
        <taxon>Bacteria</taxon>
        <taxon>Bacillati</taxon>
        <taxon>Actinomycetota</taxon>
        <taxon>Actinomycetes</taxon>
        <taxon>Pseudonocardiales</taxon>
        <taxon>Pseudonocardiaceae</taxon>
        <taxon>Amycolatopsis</taxon>
    </lineage>
</organism>
<proteinExistence type="predicted"/>
<sequence>MLLAAHGGLIIALTARLLTDAGETVLLAAHGGLIIALTARLLNLPVAIWPSLGGISNCHWVELGRRDGKWLLNLPVAIWPSLGGISNCHWVELGRRDGKWRLNAYNAGMHG</sequence>
<evidence type="ECO:0000313" key="1">
    <source>
        <dbReference type="EMBL" id="EOD69008.1"/>
    </source>
</evidence>
<dbReference type="InterPro" id="IPR029033">
    <property type="entry name" value="His_PPase_superfam"/>
</dbReference>
<accession>R1GCM3</accession>
<name>R1GCM3_9PSEU</name>
<dbReference type="AlphaFoldDB" id="R1GCM3"/>
<dbReference type="Proteomes" id="UP000014139">
    <property type="component" value="Unassembled WGS sequence"/>
</dbReference>
<dbReference type="EMBL" id="AOUO01000094">
    <property type="protein sequence ID" value="EOD69008.1"/>
    <property type="molecule type" value="Genomic_DNA"/>
</dbReference>
<dbReference type="PATRIC" id="fig|1292037.4.peg.1611"/>